<dbReference type="GO" id="GO:0043047">
    <property type="term" value="F:single-stranded telomeric DNA binding"/>
    <property type="evidence" value="ECO:0000318"/>
    <property type="project" value="GO_Central"/>
</dbReference>
<reference evidence="3" key="1">
    <citation type="submission" date="2025-08" db="UniProtKB">
        <authorList>
            <consortium name="RefSeq"/>
        </authorList>
    </citation>
    <scope>IDENTIFICATION</scope>
    <source>
        <tissue evidence="3">Leaves</tissue>
    </source>
</reference>
<evidence type="ECO:0000313" key="3">
    <source>
        <dbReference type="RefSeq" id="XP_035549690.1"/>
    </source>
</evidence>
<organism evidence="2 3">
    <name type="scientific">Juglans regia</name>
    <name type="common">English walnut</name>
    <dbReference type="NCBI Taxonomy" id="51240"/>
    <lineage>
        <taxon>Eukaryota</taxon>
        <taxon>Viridiplantae</taxon>
        <taxon>Streptophyta</taxon>
        <taxon>Embryophyta</taxon>
        <taxon>Tracheophyta</taxon>
        <taxon>Spermatophyta</taxon>
        <taxon>Magnoliopsida</taxon>
        <taxon>eudicotyledons</taxon>
        <taxon>Gunneridae</taxon>
        <taxon>Pentapetalae</taxon>
        <taxon>rosids</taxon>
        <taxon>fabids</taxon>
        <taxon>Fagales</taxon>
        <taxon>Juglandaceae</taxon>
        <taxon>Juglans</taxon>
    </lineage>
</organism>
<dbReference type="GeneID" id="118349397"/>
<dbReference type="InterPro" id="IPR013955">
    <property type="entry name" value="Rep_factor-A_C"/>
</dbReference>
<dbReference type="GO" id="GO:0006289">
    <property type="term" value="P:nucleotide-excision repair"/>
    <property type="evidence" value="ECO:0000318"/>
    <property type="project" value="GO_Central"/>
</dbReference>
<dbReference type="Proteomes" id="UP000235220">
    <property type="component" value="Chromosome 9"/>
</dbReference>
<gene>
    <name evidence="3" type="primary">LOC118349397</name>
</gene>
<dbReference type="InterPro" id="IPR012340">
    <property type="entry name" value="NA-bd_OB-fold"/>
</dbReference>
<protein>
    <submittedName>
        <fullName evidence="3">Replication protein A 70 kDa DNA-binding subunit B-like</fullName>
    </submittedName>
</protein>
<dbReference type="Pfam" id="PF08646">
    <property type="entry name" value="Rep_fac-A_C"/>
    <property type="match status" value="1"/>
</dbReference>
<dbReference type="PANTHER" id="PTHR47165">
    <property type="entry name" value="OS03G0429900 PROTEIN"/>
    <property type="match status" value="1"/>
</dbReference>
<proteinExistence type="predicted"/>
<dbReference type="Gene3D" id="2.40.50.140">
    <property type="entry name" value="Nucleic acid-binding proteins"/>
    <property type="match status" value="2"/>
</dbReference>
<accession>A0A6P9EM94</accession>
<dbReference type="GO" id="GO:0006260">
    <property type="term" value="P:DNA replication"/>
    <property type="evidence" value="ECO:0000318"/>
    <property type="project" value="GO_Central"/>
</dbReference>
<keyword evidence="2" id="KW-1185">Reference proteome</keyword>
<dbReference type="GO" id="GO:0003684">
    <property type="term" value="F:damaged DNA binding"/>
    <property type="evidence" value="ECO:0000318"/>
    <property type="project" value="GO_Central"/>
</dbReference>
<evidence type="ECO:0000313" key="2">
    <source>
        <dbReference type="Proteomes" id="UP000235220"/>
    </source>
</evidence>
<dbReference type="GO" id="GO:0005662">
    <property type="term" value="C:DNA replication factor A complex"/>
    <property type="evidence" value="ECO:0000318"/>
    <property type="project" value="GO_Central"/>
</dbReference>
<dbReference type="SUPFAM" id="SSF50249">
    <property type="entry name" value="Nucleic acid-binding proteins"/>
    <property type="match status" value="2"/>
</dbReference>
<name>A0A6P9EM94_JUGRE</name>
<dbReference type="KEGG" id="jre:118349397"/>
<feature type="domain" description="Replication factor A C-terminal" evidence="1">
    <location>
        <begin position="140"/>
        <end position="274"/>
    </location>
</feature>
<dbReference type="PANTHER" id="PTHR47165:SF4">
    <property type="entry name" value="OS03G0429900 PROTEIN"/>
    <property type="match status" value="1"/>
</dbReference>
<dbReference type="AlphaFoldDB" id="A0A6P9EM94"/>
<dbReference type="GO" id="GO:0051321">
    <property type="term" value="P:meiotic cell cycle"/>
    <property type="evidence" value="ECO:0000318"/>
    <property type="project" value="GO_Central"/>
</dbReference>
<sequence>MTAYGPTTIQEIYVIDESLNPICLTMWGKFVQDECQKISEIIEDKPIILGTKISVRSRNGLSLSSRPSSTFTINPILPEAATMKKWADDNDLIIKSIIARNLTYPSAPLSSVGIREIVKNCDIAELIKGLQPMEKLKIWIEAKIKVIDLDQIFYYMSCVGCNKGTGYKYNESFVCMYCKNQGVCKPRARAYVELDDNTGKIAAIMFGEVAEEAFGCSAIELMENSGEEHQPYIKSVADKLSTKIWKIQVYADPEKLNEKRHKHFNVLSIEAMEDERNDGSSS</sequence>
<dbReference type="RefSeq" id="XP_035549690.1">
    <property type="nucleotide sequence ID" value="XM_035693797.1"/>
</dbReference>
<dbReference type="GO" id="GO:0000724">
    <property type="term" value="P:double-strand break repair via homologous recombination"/>
    <property type="evidence" value="ECO:0000318"/>
    <property type="project" value="GO_Central"/>
</dbReference>
<dbReference type="GO" id="GO:0007004">
    <property type="term" value="P:telomere maintenance via telomerase"/>
    <property type="evidence" value="ECO:0000318"/>
    <property type="project" value="GO_Central"/>
</dbReference>
<dbReference type="OrthoDB" id="1740937at2759"/>
<evidence type="ECO:0000259" key="1">
    <source>
        <dbReference type="Pfam" id="PF08646"/>
    </source>
</evidence>
<dbReference type="InParanoid" id="A0A6P9EM94"/>